<evidence type="ECO:0000313" key="2">
    <source>
        <dbReference type="Proteomes" id="UP000253303"/>
    </source>
</evidence>
<dbReference type="AlphaFoldDB" id="A0A366LNB9"/>
<comment type="caution">
    <text evidence="1">The sequence shown here is derived from an EMBL/GenBank/DDBJ whole genome shotgun (WGS) entry which is preliminary data.</text>
</comment>
<proteinExistence type="predicted"/>
<accession>A0A366LNB9</accession>
<name>A0A366LNB9_9ACTN</name>
<sequence>MAVGKRLKLWRQVVRADGRDFTVLTLRPGTDVRGVPLAGRLLWGLSYQRRAGTVVVIDRPHFDTNLFDAEQGAARWRTRRLGRPEEAAEGSAWRADDGRAAVEWARAVHSLGACMHRGSEYVFLDPSDGLDCCRQGAEGEMQVFAHYRHGVPVCRDMGSMGPGGLRPLIWGRVDAVRVRAAHSA</sequence>
<reference evidence="1 2" key="1">
    <citation type="submission" date="2018-06" db="EMBL/GenBank/DDBJ databases">
        <title>Sphaerisporangium craniellae sp. nov., isolated from a marine sponge in the South China Sea.</title>
        <authorList>
            <person name="Li L."/>
        </authorList>
    </citation>
    <scope>NUCLEOTIDE SEQUENCE [LARGE SCALE GENOMIC DNA]</scope>
    <source>
        <strain evidence="1 2">LHW63015</strain>
    </source>
</reference>
<organism evidence="1 2">
    <name type="scientific">Spongiactinospora rosea</name>
    <dbReference type="NCBI Taxonomy" id="2248750"/>
    <lineage>
        <taxon>Bacteria</taxon>
        <taxon>Bacillati</taxon>
        <taxon>Actinomycetota</taxon>
        <taxon>Actinomycetes</taxon>
        <taxon>Streptosporangiales</taxon>
        <taxon>Streptosporangiaceae</taxon>
        <taxon>Spongiactinospora</taxon>
    </lineage>
</organism>
<evidence type="ECO:0000313" key="1">
    <source>
        <dbReference type="EMBL" id="RBQ15418.1"/>
    </source>
</evidence>
<keyword evidence="2" id="KW-1185">Reference proteome</keyword>
<gene>
    <name evidence="1" type="ORF">DP939_35575</name>
</gene>
<dbReference type="Proteomes" id="UP000253303">
    <property type="component" value="Unassembled WGS sequence"/>
</dbReference>
<dbReference type="EMBL" id="QMEY01000023">
    <property type="protein sequence ID" value="RBQ15418.1"/>
    <property type="molecule type" value="Genomic_DNA"/>
</dbReference>
<protein>
    <submittedName>
        <fullName evidence="1">Uncharacterized protein</fullName>
    </submittedName>
</protein>